<feature type="transmembrane region" description="Helical" evidence="1">
    <location>
        <begin position="43"/>
        <end position="62"/>
    </location>
</feature>
<dbReference type="EMBL" id="AP018712">
    <property type="protein sequence ID" value="BBE32036.1"/>
    <property type="molecule type" value="Genomic_DNA"/>
</dbReference>
<evidence type="ECO:0008006" key="4">
    <source>
        <dbReference type="Google" id="ProtNLM"/>
    </source>
</evidence>
<evidence type="ECO:0000313" key="3">
    <source>
        <dbReference type="Proteomes" id="UP000516361"/>
    </source>
</evidence>
<accession>A0A7G1G987</accession>
<dbReference type="KEGG" id="ocy:OSSY52_21770"/>
<sequence length="92" mass="10532">MKKNDLKTFGQINLVIFFGIVVITNIFVGFGIGYFIYTLTNNKLWLIIMLFLGMISGLYNGIKELLKEAKKYDEIGNNSKRDDKKDDSSNDN</sequence>
<dbReference type="Pfam" id="PF09527">
    <property type="entry name" value="ATPase_gene1"/>
    <property type="match status" value="1"/>
</dbReference>
<reference evidence="2 3" key="1">
    <citation type="submission" date="2018-06" db="EMBL/GenBank/DDBJ databases">
        <title>Genome sequencing of Oceanotoga sp. sy52.</title>
        <authorList>
            <person name="Mori K."/>
        </authorList>
    </citation>
    <scope>NUCLEOTIDE SEQUENCE [LARGE SCALE GENOMIC DNA]</scope>
    <source>
        <strain evidence="3">sy52</strain>
    </source>
</reference>
<name>A0A7G1G987_9BACT</name>
<dbReference type="AlphaFoldDB" id="A0A7G1G987"/>
<organism evidence="2 3">
    <name type="scientific">Tepiditoga spiralis</name>
    <dbReference type="NCBI Taxonomy" id="2108365"/>
    <lineage>
        <taxon>Bacteria</taxon>
        <taxon>Thermotogati</taxon>
        <taxon>Thermotogota</taxon>
        <taxon>Thermotogae</taxon>
        <taxon>Petrotogales</taxon>
        <taxon>Petrotogaceae</taxon>
        <taxon>Tepiditoga</taxon>
    </lineage>
</organism>
<keyword evidence="3" id="KW-1185">Reference proteome</keyword>
<dbReference type="Proteomes" id="UP000516361">
    <property type="component" value="Chromosome"/>
</dbReference>
<protein>
    <recommendedName>
        <fullName evidence="4">AtpZ/AtpI family protein</fullName>
    </recommendedName>
</protein>
<gene>
    <name evidence="2" type="ORF">OSSY52_21770</name>
</gene>
<proteinExistence type="predicted"/>
<keyword evidence="1" id="KW-0472">Membrane</keyword>
<keyword evidence="1" id="KW-1133">Transmembrane helix</keyword>
<evidence type="ECO:0000313" key="2">
    <source>
        <dbReference type="EMBL" id="BBE32036.1"/>
    </source>
</evidence>
<dbReference type="RefSeq" id="WP_190614894.1">
    <property type="nucleotide sequence ID" value="NZ_AP018712.1"/>
</dbReference>
<evidence type="ECO:0000256" key="1">
    <source>
        <dbReference type="SAM" id="Phobius"/>
    </source>
</evidence>
<dbReference type="InParanoid" id="A0A7G1G987"/>
<dbReference type="InterPro" id="IPR032820">
    <property type="entry name" value="ATPase_put"/>
</dbReference>
<keyword evidence="1" id="KW-0812">Transmembrane</keyword>
<feature type="transmembrane region" description="Helical" evidence="1">
    <location>
        <begin position="12"/>
        <end position="37"/>
    </location>
</feature>